<gene>
    <name evidence="1" type="ORF">FD14_GL002405</name>
</gene>
<dbReference type="AlphaFoldDB" id="A0A0R2EPH4"/>
<organism evidence="1 2">
    <name type="scientific">Secundilactobacillus similis DSM 23365 = JCM 2765</name>
    <dbReference type="NCBI Taxonomy" id="1423804"/>
    <lineage>
        <taxon>Bacteria</taxon>
        <taxon>Bacillati</taxon>
        <taxon>Bacillota</taxon>
        <taxon>Bacilli</taxon>
        <taxon>Lactobacillales</taxon>
        <taxon>Lactobacillaceae</taxon>
        <taxon>Secundilactobacillus</taxon>
    </lineage>
</organism>
<dbReference type="OrthoDB" id="7619731at2"/>
<dbReference type="InterPro" id="IPR021247">
    <property type="entry name" value="DUF2785"/>
</dbReference>
<keyword evidence="2" id="KW-1185">Reference proteome</keyword>
<reference evidence="1 2" key="1">
    <citation type="journal article" date="2015" name="Genome Announc.">
        <title>Expanding the biotechnology potential of lactobacilli through comparative genomics of 213 strains and associated genera.</title>
        <authorList>
            <person name="Sun Z."/>
            <person name="Harris H.M."/>
            <person name="McCann A."/>
            <person name="Guo C."/>
            <person name="Argimon S."/>
            <person name="Zhang W."/>
            <person name="Yang X."/>
            <person name="Jeffery I.B."/>
            <person name="Cooney J.C."/>
            <person name="Kagawa T.F."/>
            <person name="Liu W."/>
            <person name="Song Y."/>
            <person name="Salvetti E."/>
            <person name="Wrobel A."/>
            <person name="Rasinkangas P."/>
            <person name="Parkhill J."/>
            <person name="Rea M.C."/>
            <person name="O'Sullivan O."/>
            <person name="Ritari J."/>
            <person name="Douillard F.P."/>
            <person name="Paul Ross R."/>
            <person name="Yang R."/>
            <person name="Briner A.E."/>
            <person name="Felis G.E."/>
            <person name="de Vos W.M."/>
            <person name="Barrangou R."/>
            <person name="Klaenhammer T.R."/>
            <person name="Caufield P.W."/>
            <person name="Cui Y."/>
            <person name="Zhang H."/>
            <person name="O'Toole P.W."/>
        </authorList>
    </citation>
    <scope>NUCLEOTIDE SEQUENCE [LARGE SCALE GENOMIC DNA]</scope>
    <source>
        <strain evidence="1 2">DSM 23365</strain>
    </source>
</reference>
<dbReference type="PATRIC" id="fig|1423804.4.peg.2601"/>
<evidence type="ECO:0008006" key="3">
    <source>
        <dbReference type="Google" id="ProtNLM"/>
    </source>
</evidence>
<name>A0A0R2EPH4_9LACO</name>
<accession>A0A0R2EPH4</accession>
<proteinExistence type="predicted"/>
<dbReference type="STRING" id="1423804.FD14_GL002405"/>
<protein>
    <recommendedName>
        <fullName evidence="3">DUF2785 domain-containing protein</fullName>
    </recommendedName>
</protein>
<evidence type="ECO:0000313" key="1">
    <source>
        <dbReference type="EMBL" id="KRN18104.1"/>
    </source>
</evidence>
<sequence length="326" mass="37670">MNVDNQIDELRAQLVTLREEVNAGKRYQSLGQRFEQLLDSVPTEPATAVNLPDDDDGIRALLLQLNGQIQDETLQNVQDADVMKLVQHIGSTDARIRDKGVYFLFNDLIQQRLLSNSQMLVLVRYLLGDTVLFAHILEPENDAVYRRSFAVLLLSVLLYADRAGYHFLTDELVNQVVDQLALYILLETDTRGFIGQNGWAHTYTHIGNLLDELSERDRLTRADKLFLMALLIERYKKLNGALIFGEPQRLAGYLARITNKNQLYADYLLTQLKRWRQQLVVIQSEESQSGWNRIYNRGRLIEAMIIRHDFNRKIMQYLTSVIDFLA</sequence>
<dbReference type="Proteomes" id="UP000051442">
    <property type="component" value="Unassembled WGS sequence"/>
</dbReference>
<dbReference type="Pfam" id="PF10978">
    <property type="entry name" value="DUF2785"/>
    <property type="match status" value="1"/>
</dbReference>
<dbReference type="RefSeq" id="WP_054736154.1">
    <property type="nucleotide sequence ID" value="NZ_AYZM01000165.1"/>
</dbReference>
<dbReference type="EMBL" id="AYZM01000165">
    <property type="protein sequence ID" value="KRN18104.1"/>
    <property type="molecule type" value="Genomic_DNA"/>
</dbReference>
<evidence type="ECO:0000313" key="2">
    <source>
        <dbReference type="Proteomes" id="UP000051442"/>
    </source>
</evidence>
<comment type="caution">
    <text evidence="1">The sequence shown here is derived from an EMBL/GenBank/DDBJ whole genome shotgun (WGS) entry which is preliminary data.</text>
</comment>